<evidence type="ECO:0000256" key="2">
    <source>
        <dbReference type="ARBA" id="ARBA00023125"/>
    </source>
</evidence>
<feature type="domain" description="HTH gntR-type" evidence="4">
    <location>
        <begin position="21"/>
        <end position="88"/>
    </location>
</feature>
<dbReference type="Pfam" id="PF07729">
    <property type="entry name" value="FCD"/>
    <property type="match status" value="1"/>
</dbReference>
<dbReference type="InterPro" id="IPR008920">
    <property type="entry name" value="TF_FadR/GntR_C"/>
</dbReference>
<dbReference type="SMART" id="SM00895">
    <property type="entry name" value="FCD"/>
    <property type="match status" value="1"/>
</dbReference>
<keyword evidence="1" id="KW-0805">Transcription regulation</keyword>
<dbReference type="PROSITE" id="PS50949">
    <property type="entry name" value="HTH_GNTR"/>
    <property type="match status" value="1"/>
</dbReference>
<evidence type="ECO:0000313" key="6">
    <source>
        <dbReference type="Proteomes" id="UP001201985"/>
    </source>
</evidence>
<dbReference type="InterPro" id="IPR011711">
    <property type="entry name" value="GntR_C"/>
</dbReference>
<dbReference type="SMART" id="SM00345">
    <property type="entry name" value="HTH_GNTR"/>
    <property type="match status" value="1"/>
</dbReference>
<comment type="caution">
    <text evidence="5">The sequence shown here is derived from an EMBL/GenBank/DDBJ whole genome shotgun (WGS) entry which is preliminary data.</text>
</comment>
<keyword evidence="6" id="KW-1185">Reference proteome</keyword>
<accession>A0ABS9W2R0</accession>
<dbReference type="SUPFAM" id="SSF46785">
    <property type="entry name" value="Winged helix' DNA-binding domain"/>
    <property type="match status" value="1"/>
</dbReference>
<dbReference type="SUPFAM" id="SSF48008">
    <property type="entry name" value="GntR ligand-binding domain-like"/>
    <property type="match status" value="1"/>
</dbReference>
<dbReference type="InterPro" id="IPR000485">
    <property type="entry name" value="AsnC-type_HTH_dom"/>
</dbReference>
<evidence type="ECO:0000313" key="5">
    <source>
        <dbReference type="EMBL" id="MCI0753586.1"/>
    </source>
</evidence>
<dbReference type="PRINTS" id="PR00033">
    <property type="entry name" value="HTHASNC"/>
</dbReference>
<dbReference type="CDD" id="cd07377">
    <property type="entry name" value="WHTH_GntR"/>
    <property type="match status" value="1"/>
</dbReference>
<evidence type="ECO:0000256" key="1">
    <source>
        <dbReference type="ARBA" id="ARBA00023015"/>
    </source>
</evidence>
<dbReference type="Gene3D" id="1.20.120.530">
    <property type="entry name" value="GntR ligand-binding domain-like"/>
    <property type="match status" value="1"/>
</dbReference>
<gene>
    <name evidence="5" type="ORF">MON41_07425</name>
</gene>
<reference evidence="5 6" key="1">
    <citation type="submission" date="2022-03" db="EMBL/GenBank/DDBJ databases">
        <title>Complete genome analysis of Roseomonas KG 17.1 : a prolific producer of plant growth promoters.</title>
        <authorList>
            <person name="Saadouli I."/>
            <person name="Najjari A."/>
            <person name="Mosbah A."/>
            <person name="Ouzari H.I."/>
        </authorList>
    </citation>
    <scope>NUCLEOTIDE SEQUENCE [LARGE SCALE GENOMIC DNA]</scope>
    <source>
        <strain evidence="5 6">KG17-1</strain>
    </source>
</reference>
<dbReference type="Pfam" id="PF00392">
    <property type="entry name" value="GntR"/>
    <property type="match status" value="1"/>
</dbReference>
<sequence>MTRSPGADPEPAADALAGAPLRSADRVYARVKAMAVFYRLRPSERINEVELARRLGVSRTPLREALNRLAAEGFLEATVNRGYSVLPLDPKRVLTLYEYRATLEIGALRLAAERADEGGLDQLDALARRTQHSTGQDALAQLAADEAFHTHLVALADNAEMLRSLRSLNERMRFIRWIDLDKGQPGHWTDEHATMVALLRARDAGAGAALMQAHIARRLDRITEMIRAGFAEIYTGNTLAARILGDAA</sequence>
<dbReference type="PRINTS" id="PR00035">
    <property type="entry name" value="HTHGNTR"/>
</dbReference>
<keyword evidence="2" id="KW-0238">DNA-binding</keyword>
<dbReference type="EMBL" id="JALBUU010000004">
    <property type="protein sequence ID" value="MCI0753586.1"/>
    <property type="molecule type" value="Genomic_DNA"/>
</dbReference>
<evidence type="ECO:0000259" key="4">
    <source>
        <dbReference type="PROSITE" id="PS50949"/>
    </source>
</evidence>
<protein>
    <submittedName>
        <fullName evidence="5">GntR family transcriptional regulator</fullName>
    </submittedName>
</protein>
<dbReference type="InterPro" id="IPR000524">
    <property type="entry name" value="Tscrpt_reg_HTH_GntR"/>
</dbReference>
<dbReference type="Gene3D" id="1.10.10.10">
    <property type="entry name" value="Winged helix-like DNA-binding domain superfamily/Winged helix DNA-binding domain"/>
    <property type="match status" value="1"/>
</dbReference>
<dbReference type="InterPro" id="IPR036388">
    <property type="entry name" value="WH-like_DNA-bd_sf"/>
</dbReference>
<dbReference type="InterPro" id="IPR036390">
    <property type="entry name" value="WH_DNA-bd_sf"/>
</dbReference>
<evidence type="ECO:0000256" key="3">
    <source>
        <dbReference type="ARBA" id="ARBA00023163"/>
    </source>
</evidence>
<dbReference type="PANTHER" id="PTHR43537:SF45">
    <property type="entry name" value="GNTR FAMILY REGULATORY PROTEIN"/>
    <property type="match status" value="1"/>
</dbReference>
<name>A0ABS9W2R0_9PROT</name>
<organism evidence="5 6">
    <name type="scientific">Teichococcus vastitatis</name>
    <dbReference type="NCBI Taxonomy" id="2307076"/>
    <lineage>
        <taxon>Bacteria</taxon>
        <taxon>Pseudomonadati</taxon>
        <taxon>Pseudomonadota</taxon>
        <taxon>Alphaproteobacteria</taxon>
        <taxon>Acetobacterales</taxon>
        <taxon>Roseomonadaceae</taxon>
        <taxon>Roseomonas</taxon>
    </lineage>
</organism>
<dbReference type="PANTHER" id="PTHR43537">
    <property type="entry name" value="TRANSCRIPTIONAL REGULATOR, GNTR FAMILY"/>
    <property type="match status" value="1"/>
</dbReference>
<dbReference type="Proteomes" id="UP001201985">
    <property type="component" value="Unassembled WGS sequence"/>
</dbReference>
<keyword evidence="3" id="KW-0804">Transcription</keyword>
<proteinExistence type="predicted"/>